<protein>
    <submittedName>
        <fullName evidence="2">Uncharacterized protein</fullName>
    </submittedName>
</protein>
<evidence type="ECO:0000313" key="2">
    <source>
        <dbReference type="EMBL" id="CAI6338346.1"/>
    </source>
</evidence>
<dbReference type="OrthoDB" id="3746964at2759"/>
<proteinExistence type="predicted"/>
<evidence type="ECO:0000313" key="3">
    <source>
        <dbReference type="Proteomes" id="UP001152607"/>
    </source>
</evidence>
<reference evidence="2" key="1">
    <citation type="submission" date="2023-01" db="EMBL/GenBank/DDBJ databases">
        <authorList>
            <person name="Van Ghelder C."/>
            <person name="Rancurel C."/>
        </authorList>
    </citation>
    <scope>NUCLEOTIDE SEQUENCE</scope>
    <source>
        <strain evidence="2">CNCM I-4278</strain>
    </source>
</reference>
<feature type="transmembrane region" description="Helical" evidence="1">
    <location>
        <begin position="199"/>
        <end position="217"/>
    </location>
</feature>
<keyword evidence="3" id="KW-1185">Reference proteome</keyword>
<sequence>MQFEKAHKLSIVPALILCILSFVSIVLTSVYWILGDWIMGRWVPIPSTHKDSDKWPINDVIVDYTDASTNATIVSGCLNLFAACVAMVAWGKLKNHELDTDFNAPLRRFYVLAVYITGACGSIAALTAFILHYTDSGPDEWSCTTQTGYTFQTPQKGIPFDNVLCSREHGACNFIVKNAKADKQGAATAACNTARTVKFLQIILLLISCITMAMFFFQAKLRRHVRWSLHSNAPVDAKPQHWQ</sequence>
<organism evidence="2 3">
    <name type="scientific">Periconia digitata</name>
    <dbReference type="NCBI Taxonomy" id="1303443"/>
    <lineage>
        <taxon>Eukaryota</taxon>
        <taxon>Fungi</taxon>
        <taxon>Dikarya</taxon>
        <taxon>Ascomycota</taxon>
        <taxon>Pezizomycotina</taxon>
        <taxon>Dothideomycetes</taxon>
        <taxon>Pleosporomycetidae</taxon>
        <taxon>Pleosporales</taxon>
        <taxon>Massarineae</taxon>
        <taxon>Periconiaceae</taxon>
        <taxon>Periconia</taxon>
    </lineage>
</organism>
<keyword evidence="1" id="KW-0472">Membrane</keyword>
<feature type="transmembrane region" description="Helical" evidence="1">
    <location>
        <begin position="71"/>
        <end position="90"/>
    </location>
</feature>
<accession>A0A9W4XUP8</accession>
<comment type="caution">
    <text evidence="2">The sequence shown here is derived from an EMBL/GenBank/DDBJ whole genome shotgun (WGS) entry which is preliminary data.</text>
</comment>
<feature type="transmembrane region" description="Helical" evidence="1">
    <location>
        <begin position="12"/>
        <end position="34"/>
    </location>
</feature>
<name>A0A9W4XUP8_9PLEO</name>
<keyword evidence="1" id="KW-0812">Transmembrane</keyword>
<dbReference type="EMBL" id="CAOQHR010000008">
    <property type="protein sequence ID" value="CAI6338346.1"/>
    <property type="molecule type" value="Genomic_DNA"/>
</dbReference>
<dbReference type="Proteomes" id="UP001152607">
    <property type="component" value="Unassembled WGS sequence"/>
</dbReference>
<gene>
    <name evidence="2" type="ORF">PDIGIT_LOCUS11474</name>
</gene>
<keyword evidence="1" id="KW-1133">Transmembrane helix</keyword>
<dbReference type="AlphaFoldDB" id="A0A9W4XUP8"/>
<feature type="transmembrane region" description="Helical" evidence="1">
    <location>
        <begin position="110"/>
        <end position="131"/>
    </location>
</feature>
<evidence type="ECO:0000256" key="1">
    <source>
        <dbReference type="SAM" id="Phobius"/>
    </source>
</evidence>